<evidence type="ECO:0000313" key="4">
    <source>
        <dbReference type="Proteomes" id="UP000289738"/>
    </source>
</evidence>
<feature type="domain" description="RNase H type-1" evidence="2">
    <location>
        <begin position="356"/>
        <end position="426"/>
    </location>
</feature>
<dbReference type="PANTHER" id="PTHR47723">
    <property type="entry name" value="OS05G0353850 PROTEIN"/>
    <property type="match status" value="1"/>
</dbReference>
<evidence type="ECO:0000256" key="1">
    <source>
        <dbReference type="SAM" id="MobiDB-lite"/>
    </source>
</evidence>
<dbReference type="AlphaFoldDB" id="A0A444Z245"/>
<dbReference type="EMBL" id="SDMP01000015">
    <property type="protein sequence ID" value="RYR08248.1"/>
    <property type="molecule type" value="Genomic_DNA"/>
</dbReference>
<proteinExistence type="predicted"/>
<feature type="region of interest" description="Disordered" evidence="1">
    <location>
        <begin position="33"/>
        <end position="54"/>
    </location>
</feature>
<dbReference type="CDD" id="cd06222">
    <property type="entry name" value="RNase_H_like"/>
    <property type="match status" value="1"/>
</dbReference>
<sequence length="457" mass="51627">MAAMEMGEQREDFEISRRNPSLLEAHVVKNSFLTQTQNPTPLSKPPDPGTGAASSLNMAVSASVGNPKSILTEDGNSSLAGSKSFHSLIRDMCKEYSASFIILLETHVSGIKGKNIRDKNRLNGSFMVEATGHSGNIWCLWDDRIWNVCVLEHNNQLVHLKVSCNNFDFWLISAFRNGPDLNRGRRPFRFLAAWLSHPDFNNLIHQSSRMESSWSEGLAWPDILQNYIWRIGYGTEISFWKHNWVPNLGKLEQYVTQDVNKLNGWLSEDVVKKIAAISLPSPWKMSDQVAWNLSSDGSFNFKLSYQALCTNQPPLNDTFDLIWHWRGSVEHISTYNAKHDRPICWTPPNKGVVKLNVDGSFLVSINNAACGGIVRNHLSGFVKGFFCNLESYSIMYAELWDIIHRFKIASNLTQSIVIVESDLTALKFIFHGCPTGHLCSSLVEEIKLHANRIPQVY</sequence>
<reference evidence="3 4" key="1">
    <citation type="submission" date="2019-01" db="EMBL/GenBank/DDBJ databases">
        <title>Sequencing of cultivated peanut Arachis hypogaea provides insights into genome evolution and oil improvement.</title>
        <authorList>
            <person name="Chen X."/>
        </authorList>
    </citation>
    <scope>NUCLEOTIDE SEQUENCE [LARGE SCALE GENOMIC DNA]</scope>
    <source>
        <strain evidence="4">cv. Fuhuasheng</strain>
        <tissue evidence="3">Leaves</tissue>
    </source>
</reference>
<dbReference type="Proteomes" id="UP000289738">
    <property type="component" value="Chromosome B05"/>
</dbReference>
<organism evidence="3 4">
    <name type="scientific">Arachis hypogaea</name>
    <name type="common">Peanut</name>
    <dbReference type="NCBI Taxonomy" id="3818"/>
    <lineage>
        <taxon>Eukaryota</taxon>
        <taxon>Viridiplantae</taxon>
        <taxon>Streptophyta</taxon>
        <taxon>Embryophyta</taxon>
        <taxon>Tracheophyta</taxon>
        <taxon>Spermatophyta</taxon>
        <taxon>Magnoliopsida</taxon>
        <taxon>eudicotyledons</taxon>
        <taxon>Gunneridae</taxon>
        <taxon>Pentapetalae</taxon>
        <taxon>rosids</taxon>
        <taxon>fabids</taxon>
        <taxon>Fabales</taxon>
        <taxon>Fabaceae</taxon>
        <taxon>Papilionoideae</taxon>
        <taxon>50 kb inversion clade</taxon>
        <taxon>dalbergioids sensu lato</taxon>
        <taxon>Dalbergieae</taxon>
        <taxon>Pterocarpus clade</taxon>
        <taxon>Arachis</taxon>
    </lineage>
</organism>
<dbReference type="InterPro" id="IPR002156">
    <property type="entry name" value="RNaseH_domain"/>
</dbReference>
<accession>A0A444Z245</accession>
<protein>
    <recommendedName>
        <fullName evidence="2">RNase H type-1 domain-containing protein</fullName>
    </recommendedName>
</protein>
<dbReference type="InterPro" id="IPR053151">
    <property type="entry name" value="RNase_H-like"/>
</dbReference>
<dbReference type="Pfam" id="PF13456">
    <property type="entry name" value="RVT_3"/>
    <property type="match status" value="1"/>
</dbReference>
<dbReference type="GO" id="GO:0003676">
    <property type="term" value="F:nucleic acid binding"/>
    <property type="evidence" value="ECO:0007669"/>
    <property type="project" value="InterPro"/>
</dbReference>
<comment type="caution">
    <text evidence="3">The sequence shown here is derived from an EMBL/GenBank/DDBJ whole genome shotgun (WGS) entry which is preliminary data.</text>
</comment>
<evidence type="ECO:0000313" key="3">
    <source>
        <dbReference type="EMBL" id="RYR08248.1"/>
    </source>
</evidence>
<dbReference type="InterPro" id="IPR044730">
    <property type="entry name" value="RNase_H-like_dom_plant"/>
</dbReference>
<gene>
    <name evidence="3" type="ORF">Ahy_B05g075828</name>
</gene>
<dbReference type="PANTHER" id="PTHR47723:SF19">
    <property type="entry name" value="POLYNUCLEOTIDYL TRANSFERASE, RIBONUCLEASE H-LIKE SUPERFAMILY PROTEIN"/>
    <property type="match status" value="1"/>
</dbReference>
<evidence type="ECO:0000259" key="2">
    <source>
        <dbReference type="Pfam" id="PF13456"/>
    </source>
</evidence>
<name>A0A444Z245_ARAHY</name>
<dbReference type="GO" id="GO:0004523">
    <property type="term" value="F:RNA-DNA hybrid ribonuclease activity"/>
    <property type="evidence" value="ECO:0007669"/>
    <property type="project" value="InterPro"/>
</dbReference>
<keyword evidence="4" id="KW-1185">Reference proteome</keyword>